<dbReference type="Proteomes" id="UP000447833">
    <property type="component" value="Unassembled WGS sequence"/>
</dbReference>
<keyword evidence="1" id="KW-0732">Signal</keyword>
<accession>A0A845EUR6</accession>
<gene>
    <name evidence="2" type="ORF">GLW07_04825</name>
</gene>
<evidence type="ECO:0000313" key="2">
    <source>
        <dbReference type="EMBL" id="MYL62676.1"/>
    </source>
</evidence>
<organism evidence="2 3">
    <name type="scientific">Guptibacillus hwajinpoensis</name>
    <dbReference type="NCBI Taxonomy" id="208199"/>
    <lineage>
        <taxon>Bacteria</taxon>
        <taxon>Bacillati</taxon>
        <taxon>Bacillota</taxon>
        <taxon>Bacilli</taxon>
        <taxon>Bacillales</taxon>
        <taxon>Guptibacillaceae</taxon>
        <taxon>Guptibacillus</taxon>
    </lineage>
</organism>
<dbReference type="EMBL" id="WMEY01000002">
    <property type="protein sequence ID" value="MYL62676.1"/>
    <property type="molecule type" value="Genomic_DNA"/>
</dbReference>
<reference evidence="2 3" key="1">
    <citation type="submission" date="2019-11" db="EMBL/GenBank/DDBJ databases">
        <title>Genome sequences of 17 halophilic strains isolated from different environments.</title>
        <authorList>
            <person name="Furrow R.E."/>
        </authorList>
    </citation>
    <scope>NUCLEOTIDE SEQUENCE [LARGE SCALE GENOMIC DNA]</scope>
    <source>
        <strain evidence="2 3">22506_14_FS</strain>
    </source>
</reference>
<feature type="signal peptide" evidence="1">
    <location>
        <begin position="1"/>
        <end position="22"/>
    </location>
</feature>
<name>A0A845EUR6_9BACL</name>
<sequence length="175" mass="20152">MKKYISIAMLVGALTFTSGCGAEISKVAEEHSQMVMSSIENKAEAKTMAVEKPNVEQLSTDLIDRIVQETDANYKVKQFQSIEEIEQHLQKIASKELSSQIADVYFEEREGGLYLVPTELFPWVDTDKPYELDQISEFEYKLTQSNQSDLYGAYTIDIDFIYENNHWIIKNFEIK</sequence>
<dbReference type="PROSITE" id="PS51257">
    <property type="entry name" value="PROKAR_LIPOPROTEIN"/>
    <property type="match status" value="1"/>
</dbReference>
<evidence type="ECO:0008006" key="4">
    <source>
        <dbReference type="Google" id="ProtNLM"/>
    </source>
</evidence>
<feature type="chain" id="PRO_5038362680" description="DUF3993 domain-containing protein" evidence="1">
    <location>
        <begin position="23"/>
        <end position="175"/>
    </location>
</feature>
<protein>
    <recommendedName>
        <fullName evidence="4">DUF3993 domain-containing protein</fullName>
    </recommendedName>
</protein>
<dbReference type="RefSeq" id="WP_160918504.1">
    <property type="nucleotide sequence ID" value="NZ_WMEY01000002.1"/>
</dbReference>
<evidence type="ECO:0000256" key="1">
    <source>
        <dbReference type="SAM" id="SignalP"/>
    </source>
</evidence>
<evidence type="ECO:0000313" key="3">
    <source>
        <dbReference type="Proteomes" id="UP000447833"/>
    </source>
</evidence>
<comment type="caution">
    <text evidence="2">The sequence shown here is derived from an EMBL/GenBank/DDBJ whole genome shotgun (WGS) entry which is preliminary data.</text>
</comment>
<dbReference type="AlphaFoldDB" id="A0A845EUR6"/>
<proteinExistence type="predicted"/>